<name>A0A498N1E4_LABRO</name>
<dbReference type="AlphaFoldDB" id="A0A498N1E4"/>
<accession>A0A498N1E4</accession>
<gene>
    <name evidence="1" type="ORF">ROHU_019614</name>
</gene>
<evidence type="ECO:0000313" key="2">
    <source>
        <dbReference type="Proteomes" id="UP000290572"/>
    </source>
</evidence>
<dbReference type="Proteomes" id="UP000290572">
    <property type="component" value="Unassembled WGS sequence"/>
</dbReference>
<organism evidence="1 2">
    <name type="scientific">Labeo rohita</name>
    <name type="common">Indian major carp</name>
    <name type="synonym">Cyprinus rohita</name>
    <dbReference type="NCBI Taxonomy" id="84645"/>
    <lineage>
        <taxon>Eukaryota</taxon>
        <taxon>Metazoa</taxon>
        <taxon>Chordata</taxon>
        <taxon>Craniata</taxon>
        <taxon>Vertebrata</taxon>
        <taxon>Euteleostomi</taxon>
        <taxon>Actinopterygii</taxon>
        <taxon>Neopterygii</taxon>
        <taxon>Teleostei</taxon>
        <taxon>Ostariophysi</taxon>
        <taxon>Cypriniformes</taxon>
        <taxon>Cyprinidae</taxon>
        <taxon>Labeoninae</taxon>
        <taxon>Labeonini</taxon>
        <taxon>Labeo</taxon>
    </lineage>
</organism>
<protein>
    <submittedName>
        <fullName evidence="1">Uncharacterized protein</fullName>
    </submittedName>
</protein>
<reference evidence="1 2" key="1">
    <citation type="submission" date="2018-03" db="EMBL/GenBank/DDBJ databases">
        <title>Draft genome sequence of Rohu Carp (Labeo rohita).</title>
        <authorList>
            <person name="Das P."/>
            <person name="Kushwaha B."/>
            <person name="Joshi C.G."/>
            <person name="Kumar D."/>
            <person name="Nagpure N.S."/>
            <person name="Sahoo L."/>
            <person name="Das S.P."/>
            <person name="Bit A."/>
            <person name="Patnaik S."/>
            <person name="Meher P.K."/>
            <person name="Jayasankar P."/>
            <person name="Koringa P.G."/>
            <person name="Patel N.V."/>
            <person name="Hinsu A.T."/>
            <person name="Kumar R."/>
            <person name="Pandey M."/>
            <person name="Agarwal S."/>
            <person name="Srivastava S."/>
            <person name="Singh M."/>
            <person name="Iquebal M.A."/>
            <person name="Jaiswal S."/>
            <person name="Angadi U.B."/>
            <person name="Kumar N."/>
            <person name="Raza M."/>
            <person name="Shah T.M."/>
            <person name="Rai A."/>
            <person name="Jena J.K."/>
        </authorList>
    </citation>
    <scope>NUCLEOTIDE SEQUENCE [LARGE SCALE GENOMIC DNA]</scope>
    <source>
        <strain evidence="1">DASCIFA01</strain>
        <tissue evidence="1">Testis</tissue>
    </source>
</reference>
<dbReference type="EMBL" id="QBIY01011906">
    <property type="protein sequence ID" value="RXN28109.1"/>
    <property type="molecule type" value="Genomic_DNA"/>
</dbReference>
<evidence type="ECO:0000313" key="1">
    <source>
        <dbReference type="EMBL" id="RXN28109.1"/>
    </source>
</evidence>
<sequence length="103" mass="11353">MAVYSLSPALNDCGLARRVSYLEGEPNVSRRPTAAAFHHIFITGACTTEKIGSVTAAVGKVTALGYMSCCGPVQEWQFKELCEGRSLRAFHRALFLESQRKWT</sequence>
<comment type="caution">
    <text evidence="1">The sequence shown here is derived from an EMBL/GenBank/DDBJ whole genome shotgun (WGS) entry which is preliminary data.</text>
</comment>
<keyword evidence="2" id="KW-1185">Reference proteome</keyword>
<proteinExistence type="predicted"/>